<gene>
    <name evidence="5" type="primary">LOC107476275</name>
</gene>
<protein>
    <submittedName>
        <fullName evidence="5">Pentatricopeptide repeat-containing protein At2g22410, mitochondrial</fullName>
    </submittedName>
</protein>
<dbReference type="RefSeq" id="XP_052112942.1">
    <property type="nucleotide sequence ID" value="XM_052256982.1"/>
</dbReference>
<dbReference type="KEGG" id="adu:107476275"/>
<feature type="repeat" description="PPR" evidence="3">
    <location>
        <begin position="312"/>
        <end position="346"/>
    </location>
</feature>
<accession>A0A9C6TF16</accession>
<dbReference type="PROSITE" id="PS51375">
    <property type="entry name" value="PPR"/>
    <property type="match status" value="5"/>
</dbReference>
<dbReference type="Pfam" id="PF13041">
    <property type="entry name" value="PPR_2"/>
    <property type="match status" value="3"/>
</dbReference>
<feature type="repeat" description="PPR" evidence="3">
    <location>
        <begin position="452"/>
        <end position="487"/>
    </location>
</feature>
<keyword evidence="4" id="KW-1185">Reference proteome</keyword>
<dbReference type="InterPro" id="IPR002885">
    <property type="entry name" value="PPR_rpt"/>
</dbReference>
<dbReference type="GO" id="GO:0003723">
    <property type="term" value="F:RNA binding"/>
    <property type="evidence" value="ECO:0007669"/>
    <property type="project" value="InterPro"/>
</dbReference>
<dbReference type="InterPro" id="IPR046960">
    <property type="entry name" value="PPR_At4g14850-like_plant"/>
</dbReference>
<reference evidence="5" key="2">
    <citation type="submission" date="2025-08" db="UniProtKB">
        <authorList>
            <consortium name="RefSeq"/>
        </authorList>
    </citation>
    <scope>IDENTIFICATION</scope>
    <source>
        <tissue evidence="5">Whole plant</tissue>
    </source>
</reference>
<proteinExistence type="inferred from homology"/>
<dbReference type="Pfam" id="PF20431">
    <property type="entry name" value="E_motif"/>
    <property type="match status" value="1"/>
</dbReference>
<name>A0A9C6TF16_ARADU</name>
<dbReference type="Pfam" id="PF01535">
    <property type="entry name" value="PPR"/>
    <property type="match status" value="2"/>
</dbReference>
<dbReference type="PANTHER" id="PTHR47926:SF411">
    <property type="entry name" value="PENTATRICOPEPTIDE REPEAT-CONTAINING PROTEIN"/>
    <property type="match status" value="1"/>
</dbReference>
<dbReference type="Proteomes" id="UP000515211">
    <property type="component" value="Chromosome 2"/>
</dbReference>
<dbReference type="NCBIfam" id="TIGR00756">
    <property type="entry name" value="PPR"/>
    <property type="match status" value="5"/>
</dbReference>
<feature type="repeat" description="PPR" evidence="3">
    <location>
        <begin position="417"/>
        <end position="451"/>
    </location>
</feature>
<evidence type="ECO:0000256" key="2">
    <source>
        <dbReference type="ARBA" id="ARBA00061659"/>
    </source>
</evidence>
<feature type="repeat" description="PPR" evidence="3">
    <location>
        <begin position="281"/>
        <end position="311"/>
    </location>
</feature>
<dbReference type="GeneID" id="107476275"/>
<keyword evidence="1" id="KW-0677">Repeat</keyword>
<feature type="repeat" description="PPR" evidence="3">
    <location>
        <begin position="178"/>
        <end position="212"/>
    </location>
</feature>
<dbReference type="FunFam" id="1.25.40.10:FF:000348">
    <property type="entry name" value="Pentatricopeptide repeat-containing protein chloroplastic"/>
    <property type="match status" value="1"/>
</dbReference>
<dbReference type="Gene3D" id="1.25.40.10">
    <property type="entry name" value="Tetratricopeptide repeat domain"/>
    <property type="match status" value="4"/>
</dbReference>
<evidence type="ECO:0000313" key="5">
    <source>
        <dbReference type="RefSeq" id="XP_052112942.1"/>
    </source>
</evidence>
<dbReference type="PANTHER" id="PTHR47926">
    <property type="entry name" value="PENTATRICOPEPTIDE REPEAT-CONTAINING PROTEIN"/>
    <property type="match status" value="1"/>
</dbReference>
<dbReference type="GO" id="GO:0005737">
    <property type="term" value="C:cytoplasm"/>
    <property type="evidence" value="ECO:0007669"/>
    <property type="project" value="UniProtKB-ARBA"/>
</dbReference>
<organism evidence="4 5">
    <name type="scientific">Arachis duranensis</name>
    <name type="common">Wild peanut</name>
    <dbReference type="NCBI Taxonomy" id="130453"/>
    <lineage>
        <taxon>Eukaryota</taxon>
        <taxon>Viridiplantae</taxon>
        <taxon>Streptophyta</taxon>
        <taxon>Embryophyta</taxon>
        <taxon>Tracheophyta</taxon>
        <taxon>Spermatophyta</taxon>
        <taxon>Magnoliopsida</taxon>
        <taxon>eudicotyledons</taxon>
        <taxon>Gunneridae</taxon>
        <taxon>Pentapetalae</taxon>
        <taxon>rosids</taxon>
        <taxon>fabids</taxon>
        <taxon>Fabales</taxon>
        <taxon>Fabaceae</taxon>
        <taxon>Papilionoideae</taxon>
        <taxon>50 kb inversion clade</taxon>
        <taxon>dalbergioids sensu lato</taxon>
        <taxon>Dalbergieae</taxon>
        <taxon>Pterocarpus clade</taxon>
        <taxon>Arachis</taxon>
    </lineage>
</organism>
<dbReference type="GO" id="GO:0016556">
    <property type="term" value="P:mRNA modification"/>
    <property type="evidence" value="ECO:0007669"/>
    <property type="project" value="UniProtKB-ARBA"/>
</dbReference>
<dbReference type="InterPro" id="IPR011990">
    <property type="entry name" value="TPR-like_helical_dom_sf"/>
</dbReference>
<dbReference type="InterPro" id="IPR046848">
    <property type="entry name" value="E_motif"/>
</dbReference>
<evidence type="ECO:0000313" key="4">
    <source>
        <dbReference type="Proteomes" id="UP000515211"/>
    </source>
</evidence>
<sequence>MNMKRQLLTNQSLKIKALLSSCKTMQQGLQIHAYVILNGCHHDILVQTSLISFFASLNSSSSLHHCRLVFSQVTTPDTFLWNAMVKAHSYSHTPQYTITFYRSMLNAPASPDSFTYPFVIKSCARLLSPKLGFQVQCHVMKNGCVSDIFVVNALLHMYCVLQETPYACRVFDESPVRDIVSYNTMMSGFVQAGRAGCVFRVFREMGVFGIEVDEYTIVALLSVCNLLEDFKIGKQVHCLACKKMCSNDVVMNALVDMYARCGCLDMAERVMKSGVRSGNSVVAAWTSVVSAYARRGEVEVARRLFNQMDDRDLVSWTAMINGYSNAGYFQEALDLFVQLEDLGLKPDVVAVVAALSACARLGALDMGRRIHCRYAAKNWPDSQNGGFIAAVVDMYAKCGSIDTALDIFNKTSDSLKTTLLYNSIISGLAHHGHGEYALTLFKEMKLLGLKPDEVTFVALLCAFGHNGLVDDGLNLFESMLSVYGINPQMEHYGCMVDLLGRAGHLNEAYGLISNMPFKANAVIWRAFLSACKLHGDVELAKIAGQELLKMEHDHGARYVMLSNMLADAAQHEEAASVRKEIDEVGIQKPPGWSYVEMNEGLHKFVAGDKSHPEAKATELMLRDINMGLKSFGQVINVSKMVFDID</sequence>
<dbReference type="FunFam" id="1.25.40.10:FF:000277">
    <property type="entry name" value="Pentatricopeptide repeat-containing protein, mitochondrial"/>
    <property type="match status" value="1"/>
</dbReference>
<reference evidence="4" key="1">
    <citation type="journal article" date="2016" name="Nat. Genet.">
        <title>The genome sequences of Arachis duranensis and Arachis ipaensis, the diploid ancestors of cultivated peanut.</title>
        <authorList>
            <person name="Bertioli D.J."/>
            <person name="Cannon S.B."/>
            <person name="Froenicke L."/>
            <person name="Huang G."/>
            <person name="Farmer A.D."/>
            <person name="Cannon E.K."/>
            <person name="Liu X."/>
            <person name="Gao D."/>
            <person name="Clevenger J."/>
            <person name="Dash S."/>
            <person name="Ren L."/>
            <person name="Moretzsohn M.C."/>
            <person name="Shirasawa K."/>
            <person name="Huang W."/>
            <person name="Vidigal B."/>
            <person name="Abernathy B."/>
            <person name="Chu Y."/>
            <person name="Niederhuth C.E."/>
            <person name="Umale P."/>
            <person name="Araujo A.C."/>
            <person name="Kozik A."/>
            <person name="Kim K.D."/>
            <person name="Burow M.D."/>
            <person name="Varshney R.K."/>
            <person name="Wang X."/>
            <person name="Zhang X."/>
            <person name="Barkley N."/>
            <person name="Guimaraes P.M."/>
            <person name="Isobe S."/>
            <person name="Guo B."/>
            <person name="Liao B."/>
            <person name="Stalker H.T."/>
            <person name="Schmitz R.J."/>
            <person name="Scheffler B.E."/>
            <person name="Leal-Bertioli S.C."/>
            <person name="Xun X."/>
            <person name="Jackson S.A."/>
            <person name="Michelmore R."/>
            <person name="Ozias-Akins P."/>
        </authorList>
    </citation>
    <scope>NUCLEOTIDE SEQUENCE [LARGE SCALE GENOMIC DNA]</scope>
    <source>
        <strain evidence="4">cv. V14167</strain>
    </source>
</reference>
<dbReference type="FunFam" id="1.25.40.10:FF:000344">
    <property type="entry name" value="Pentatricopeptide repeat-containing protein"/>
    <property type="match status" value="1"/>
</dbReference>
<evidence type="ECO:0000256" key="1">
    <source>
        <dbReference type="ARBA" id="ARBA00022737"/>
    </source>
</evidence>
<comment type="similarity">
    <text evidence="2">Belongs to the PPR family. PCMP-E subfamily.</text>
</comment>
<evidence type="ECO:0000256" key="3">
    <source>
        <dbReference type="PROSITE-ProRule" id="PRU00708"/>
    </source>
</evidence>
<dbReference type="AlphaFoldDB" id="A0A9C6TF16"/>